<proteinExistence type="predicted"/>
<keyword evidence="2" id="KW-1185">Reference proteome</keyword>
<comment type="caution">
    <text evidence="1">The sequence shown here is derived from an EMBL/GenBank/DDBJ whole genome shotgun (WGS) entry which is preliminary data.</text>
</comment>
<reference evidence="1 2" key="1">
    <citation type="submission" date="2023-05" db="EMBL/GenBank/DDBJ databases">
        <title>B98-5 Cell Line De Novo Hybrid Assembly: An Optical Mapping Approach.</title>
        <authorList>
            <person name="Kananen K."/>
            <person name="Auerbach J.A."/>
            <person name="Kautto E."/>
            <person name="Blachly J.S."/>
        </authorList>
    </citation>
    <scope>NUCLEOTIDE SEQUENCE [LARGE SCALE GENOMIC DNA]</scope>
    <source>
        <strain evidence="1">B95-8</strain>
        <tissue evidence="1">Cell line</tissue>
    </source>
</reference>
<organism evidence="1 2">
    <name type="scientific">Saguinus oedipus</name>
    <name type="common">Cotton-top tamarin</name>
    <name type="synonym">Oedipomidas oedipus</name>
    <dbReference type="NCBI Taxonomy" id="9490"/>
    <lineage>
        <taxon>Eukaryota</taxon>
        <taxon>Metazoa</taxon>
        <taxon>Chordata</taxon>
        <taxon>Craniata</taxon>
        <taxon>Vertebrata</taxon>
        <taxon>Euteleostomi</taxon>
        <taxon>Mammalia</taxon>
        <taxon>Eutheria</taxon>
        <taxon>Euarchontoglires</taxon>
        <taxon>Primates</taxon>
        <taxon>Haplorrhini</taxon>
        <taxon>Platyrrhini</taxon>
        <taxon>Cebidae</taxon>
        <taxon>Callitrichinae</taxon>
        <taxon>Saguinus</taxon>
    </lineage>
</organism>
<accession>A0ABQ9UAA9</accession>
<protein>
    <submittedName>
        <fullName evidence="1">Uncharacterized protein</fullName>
    </submittedName>
</protein>
<gene>
    <name evidence="1" type="ORF">P7K49_027745</name>
</gene>
<dbReference type="EMBL" id="JASSZA010000014">
    <property type="protein sequence ID" value="KAK2094007.1"/>
    <property type="molecule type" value="Genomic_DNA"/>
</dbReference>
<evidence type="ECO:0000313" key="1">
    <source>
        <dbReference type="EMBL" id="KAK2094007.1"/>
    </source>
</evidence>
<feature type="non-terminal residue" evidence="1">
    <location>
        <position position="53"/>
    </location>
</feature>
<evidence type="ECO:0000313" key="2">
    <source>
        <dbReference type="Proteomes" id="UP001266305"/>
    </source>
</evidence>
<sequence length="53" mass="5796">MIKCKDVVSRELQSVYDIVGVGAAMYAANLPVETLLNSLANNEPQILTLQCEE</sequence>
<name>A0ABQ9UAA9_SAGOE</name>
<dbReference type="Proteomes" id="UP001266305">
    <property type="component" value="Unassembled WGS sequence"/>
</dbReference>